<dbReference type="PANTHER" id="PTHR44329:SF214">
    <property type="entry name" value="PROTEIN KINASE DOMAIN-CONTAINING PROTEIN"/>
    <property type="match status" value="1"/>
</dbReference>
<dbReference type="Gene3D" id="1.10.510.10">
    <property type="entry name" value="Transferase(Phosphotransferase) domain 1"/>
    <property type="match status" value="1"/>
</dbReference>
<dbReference type="InterPro" id="IPR008271">
    <property type="entry name" value="Ser/Thr_kinase_AS"/>
</dbReference>
<dbReference type="SMART" id="SM00220">
    <property type="entry name" value="S_TKc"/>
    <property type="match status" value="1"/>
</dbReference>
<evidence type="ECO:0000256" key="2">
    <source>
        <dbReference type="ARBA" id="ARBA00022741"/>
    </source>
</evidence>
<name>A0A024U2T9_9STRA</name>
<dbReference type="AlphaFoldDB" id="A0A024U2T9"/>
<feature type="region of interest" description="Disordered" evidence="5">
    <location>
        <begin position="318"/>
        <end position="339"/>
    </location>
</feature>
<dbReference type="VEuPathDB" id="FungiDB:H310_07124"/>
<feature type="transmembrane region" description="Helical" evidence="6">
    <location>
        <begin position="269"/>
        <end position="293"/>
    </location>
</feature>
<evidence type="ECO:0000256" key="1">
    <source>
        <dbReference type="ARBA" id="ARBA00022527"/>
    </source>
</evidence>
<dbReference type="GO" id="GO:0005524">
    <property type="term" value="F:ATP binding"/>
    <property type="evidence" value="ECO:0007669"/>
    <property type="project" value="UniProtKB-UniRule"/>
</dbReference>
<evidence type="ECO:0000313" key="8">
    <source>
        <dbReference type="EMBL" id="ETW00535.1"/>
    </source>
</evidence>
<evidence type="ECO:0000256" key="4">
    <source>
        <dbReference type="PROSITE-ProRule" id="PRU10141"/>
    </source>
</evidence>
<protein>
    <submittedName>
        <fullName evidence="8">TKL protein kinase</fullName>
    </submittedName>
</protein>
<dbReference type="RefSeq" id="XP_008870670.1">
    <property type="nucleotide sequence ID" value="XM_008872448.1"/>
</dbReference>
<keyword evidence="6" id="KW-0472">Membrane</keyword>
<dbReference type="SUPFAM" id="SSF56112">
    <property type="entry name" value="Protein kinase-like (PK-like)"/>
    <property type="match status" value="1"/>
</dbReference>
<dbReference type="InterPro" id="IPR017441">
    <property type="entry name" value="Protein_kinase_ATP_BS"/>
</dbReference>
<dbReference type="PROSITE" id="PS00107">
    <property type="entry name" value="PROTEIN_KINASE_ATP"/>
    <property type="match status" value="1"/>
</dbReference>
<keyword evidence="6" id="KW-1133">Transmembrane helix</keyword>
<dbReference type="PRINTS" id="PR00109">
    <property type="entry name" value="TYRKINASE"/>
</dbReference>
<evidence type="ECO:0000259" key="7">
    <source>
        <dbReference type="PROSITE" id="PS50011"/>
    </source>
</evidence>
<keyword evidence="1" id="KW-0723">Serine/threonine-protein kinase</keyword>
<accession>A0A024U2T9</accession>
<dbReference type="InterPro" id="IPR011009">
    <property type="entry name" value="Kinase-like_dom_sf"/>
</dbReference>
<keyword evidence="3 4" id="KW-0067">ATP-binding</keyword>
<dbReference type="CDD" id="cd12087">
    <property type="entry name" value="TM_EGFR-like"/>
    <property type="match status" value="1"/>
</dbReference>
<sequence length="646" mass="70673">MPGQASTSWIESADLVSRFKALYVSNPKAGTPVSVGVASIPATVTARLTKAGLSFHILPPLLQQAVLWDMGFVVGEVNGVDSFMQVLVAANSTMSSIAYTFAEYENSTAAKGLEQTTCSFNGGMSYRRQKVMDGNALALTLKCAVELVSVDGQSSMLAQDATDPTTFIPAPRLYKHQDPTQGWTHPAIHFFQKTAQGTSGEAGWGECPKDAAHQALIIPCETKFFSAKSANTFIPLMSSVMNSWLQEFKDANPSITPDPTPSPPPPENVGLIVGVAGGVFGLVVAILICLLWWRRRQRHRNLHTACAVEAGNGHSTGTYDHLSTPHYPRSGSTSTKTARNATMNTSSEGHRHHHRASSIALDGINLSGISLYRIDEDDVIIQRPLGSGAFADVMLGEYKGREVAVKRLLPGRATAREVQGLIDEIVLLAGFSSPYVVEFVGAMWNKPIDLACVIEFMDLGDLRDYLTYQSPAEFPWQEKLNCIYNIVEGLVYLHSFPIIHRDLKSRNVLLDSTNGTKLTDFGVSREQSQDTMTNGVGTGRWMAPEILKYNHYTVAADIFSFGMILSEFSTHQLPYSDRVNPYDGKPLIDTAIMAMVISDQIKPTFADDMPPFLKDMAMQCIAHEPTARPSAAMLSYSLRKHMNVDL</sequence>
<evidence type="ECO:0000256" key="3">
    <source>
        <dbReference type="ARBA" id="ARBA00022840"/>
    </source>
</evidence>
<dbReference type="eggNOG" id="KOG0192">
    <property type="taxonomic scope" value="Eukaryota"/>
</dbReference>
<dbReference type="OrthoDB" id="3256376at2759"/>
<dbReference type="Pfam" id="PF00069">
    <property type="entry name" value="Pkinase"/>
    <property type="match status" value="1"/>
</dbReference>
<dbReference type="PROSITE" id="PS50011">
    <property type="entry name" value="PROTEIN_KINASE_DOM"/>
    <property type="match status" value="1"/>
</dbReference>
<evidence type="ECO:0000256" key="5">
    <source>
        <dbReference type="SAM" id="MobiDB-lite"/>
    </source>
</evidence>
<dbReference type="GO" id="GO:0004674">
    <property type="term" value="F:protein serine/threonine kinase activity"/>
    <property type="evidence" value="ECO:0007669"/>
    <property type="project" value="UniProtKB-KW"/>
</dbReference>
<keyword evidence="6" id="KW-0812">Transmembrane</keyword>
<dbReference type="InterPro" id="IPR001245">
    <property type="entry name" value="Ser-Thr/Tyr_kinase_cat_dom"/>
</dbReference>
<reference evidence="8" key="1">
    <citation type="submission" date="2013-12" db="EMBL/GenBank/DDBJ databases">
        <title>The Genome Sequence of Aphanomyces invadans NJM9701.</title>
        <authorList>
            <consortium name="The Broad Institute Genomics Platform"/>
            <person name="Russ C."/>
            <person name="Tyler B."/>
            <person name="van West P."/>
            <person name="Dieguez-Uribeondo J."/>
            <person name="Young S.K."/>
            <person name="Zeng Q."/>
            <person name="Gargeya S."/>
            <person name="Fitzgerald M."/>
            <person name="Abouelleil A."/>
            <person name="Alvarado L."/>
            <person name="Chapman S.B."/>
            <person name="Gainer-Dewar J."/>
            <person name="Goldberg J."/>
            <person name="Griggs A."/>
            <person name="Gujja S."/>
            <person name="Hansen M."/>
            <person name="Howarth C."/>
            <person name="Imamovic A."/>
            <person name="Ireland A."/>
            <person name="Larimer J."/>
            <person name="McCowan C."/>
            <person name="Murphy C."/>
            <person name="Pearson M."/>
            <person name="Poon T.W."/>
            <person name="Priest M."/>
            <person name="Roberts A."/>
            <person name="Saif S."/>
            <person name="Shea T."/>
            <person name="Sykes S."/>
            <person name="Wortman J."/>
            <person name="Nusbaum C."/>
            <person name="Birren B."/>
        </authorList>
    </citation>
    <scope>NUCLEOTIDE SEQUENCE [LARGE SCALE GENOMIC DNA]</scope>
    <source>
        <strain evidence="8">NJM9701</strain>
    </source>
</reference>
<keyword evidence="2 4" id="KW-0547">Nucleotide-binding</keyword>
<proteinExistence type="predicted"/>
<dbReference type="GeneID" id="20084174"/>
<dbReference type="InterPro" id="IPR051681">
    <property type="entry name" value="Ser/Thr_Kinases-Pseudokinases"/>
</dbReference>
<feature type="binding site" evidence="4">
    <location>
        <position position="406"/>
    </location>
    <ligand>
        <name>ATP</name>
        <dbReference type="ChEBI" id="CHEBI:30616"/>
    </ligand>
</feature>
<dbReference type="InterPro" id="IPR000719">
    <property type="entry name" value="Prot_kinase_dom"/>
</dbReference>
<feature type="domain" description="Protein kinase" evidence="7">
    <location>
        <begin position="379"/>
        <end position="644"/>
    </location>
</feature>
<dbReference type="PROSITE" id="PS00108">
    <property type="entry name" value="PROTEIN_KINASE_ST"/>
    <property type="match status" value="1"/>
</dbReference>
<gene>
    <name evidence="8" type="ORF">H310_07124</name>
</gene>
<dbReference type="EMBL" id="KI913964">
    <property type="protein sequence ID" value="ETW00535.1"/>
    <property type="molecule type" value="Genomic_DNA"/>
</dbReference>
<dbReference type="PANTHER" id="PTHR44329">
    <property type="entry name" value="SERINE/THREONINE-PROTEIN KINASE TNNI3K-RELATED"/>
    <property type="match status" value="1"/>
</dbReference>
<organism evidence="8">
    <name type="scientific">Aphanomyces invadans</name>
    <dbReference type="NCBI Taxonomy" id="157072"/>
    <lineage>
        <taxon>Eukaryota</taxon>
        <taxon>Sar</taxon>
        <taxon>Stramenopiles</taxon>
        <taxon>Oomycota</taxon>
        <taxon>Saprolegniomycetes</taxon>
        <taxon>Saprolegniales</taxon>
        <taxon>Verrucalvaceae</taxon>
        <taxon>Aphanomyces</taxon>
    </lineage>
</organism>
<dbReference type="Gene3D" id="3.30.200.20">
    <property type="entry name" value="Phosphorylase Kinase, domain 1"/>
    <property type="match status" value="1"/>
</dbReference>
<feature type="compositionally biased region" description="Polar residues" evidence="5">
    <location>
        <begin position="330"/>
        <end position="339"/>
    </location>
</feature>
<evidence type="ECO:0000256" key="6">
    <source>
        <dbReference type="SAM" id="Phobius"/>
    </source>
</evidence>
<keyword evidence="8" id="KW-0808">Transferase</keyword>
<dbReference type="STRING" id="157072.A0A024U2T9"/>
<keyword evidence="8" id="KW-0418">Kinase</keyword>